<comment type="caution">
    <text evidence="4">The sequence shown here is derived from an EMBL/GenBank/DDBJ whole genome shotgun (WGS) entry which is preliminary data.</text>
</comment>
<evidence type="ECO:0000259" key="3">
    <source>
        <dbReference type="Pfam" id="PF13581"/>
    </source>
</evidence>
<keyword evidence="5" id="KW-1185">Reference proteome</keyword>
<keyword evidence="1" id="KW-0723">Serine/threonine-protein kinase</keyword>
<dbReference type="Proteomes" id="UP001501442">
    <property type="component" value="Unassembled WGS sequence"/>
</dbReference>
<gene>
    <name evidence="4" type="ORF">GCM10023196_009480</name>
</gene>
<evidence type="ECO:0000256" key="1">
    <source>
        <dbReference type="ARBA" id="ARBA00022527"/>
    </source>
</evidence>
<evidence type="ECO:0000256" key="2">
    <source>
        <dbReference type="SAM" id="MobiDB-lite"/>
    </source>
</evidence>
<reference evidence="5" key="1">
    <citation type="journal article" date="2019" name="Int. J. Syst. Evol. Microbiol.">
        <title>The Global Catalogue of Microorganisms (GCM) 10K type strain sequencing project: providing services to taxonomists for standard genome sequencing and annotation.</title>
        <authorList>
            <consortium name="The Broad Institute Genomics Platform"/>
            <consortium name="The Broad Institute Genome Sequencing Center for Infectious Disease"/>
            <person name="Wu L."/>
            <person name="Ma J."/>
        </authorList>
    </citation>
    <scope>NUCLEOTIDE SEQUENCE [LARGE SCALE GENOMIC DNA]</scope>
    <source>
        <strain evidence="5">JCM 17939</strain>
    </source>
</reference>
<feature type="domain" description="Histidine kinase/HSP90-like ATPase" evidence="3">
    <location>
        <begin position="22"/>
        <end position="131"/>
    </location>
</feature>
<evidence type="ECO:0000313" key="4">
    <source>
        <dbReference type="EMBL" id="GAA4621412.1"/>
    </source>
</evidence>
<dbReference type="PANTHER" id="PTHR35526:SF3">
    <property type="entry name" value="ANTI-SIGMA-F FACTOR RSBW"/>
    <property type="match status" value="1"/>
</dbReference>
<proteinExistence type="predicted"/>
<dbReference type="SUPFAM" id="SSF55874">
    <property type="entry name" value="ATPase domain of HSP90 chaperone/DNA topoisomerase II/histidine kinase"/>
    <property type="match status" value="1"/>
</dbReference>
<organism evidence="4 5">
    <name type="scientific">Actinoallomurus vinaceus</name>
    <dbReference type="NCBI Taxonomy" id="1080074"/>
    <lineage>
        <taxon>Bacteria</taxon>
        <taxon>Bacillati</taxon>
        <taxon>Actinomycetota</taxon>
        <taxon>Actinomycetes</taxon>
        <taxon>Streptosporangiales</taxon>
        <taxon>Thermomonosporaceae</taxon>
        <taxon>Actinoallomurus</taxon>
    </lineage>
</organism>
<dbReference type="InterPro" id="IPR036890">
    <property type="entry name" value="HATPase_C_sf"/>
</dbReference>
<sequence>MRMNRRIPGHLPSPMRSGSQIFPATPETVADARRWLTELLGTTHPACDDAVLLLSEAFTNSVRHSRGDTVTVLAYVRESTVRVKVLDRGGDTLPHYVEDPYGEGGRGLPIMHALAQDWGFEVLGNGQMVVWFDVAAATF</sequence>
<feature type="region of interest" description="Disordered" evidence="2">
    <location>
        <begin position="1"/>
        <end position="22"/>
    </location>
</feature>
<dbReference type="CDD" id="cd16936">
    <property type="entry name" value="HATPase_RsbW-like"/>
    <property type="match status" value="1"/>
</dbReference>
<evidence type="ECO:0000313" key="5">
    <source>
        <dbReference type="Proteomes" id="UP001501442"/>
    </source>
</evidence>
<name>A0ABP8U4M5_9ACTN</name>
<keyword evidence="1" id="KW-0418">Kinase</keyword>
<dbReference type="EMBL" id="BAABHK010000001">
    <property type="protein sequence ID" value="GAA4621412.1"/>
    <property type="molecule type" value="Genomic_DNA"/>
</dbReference>
<dbReference type="Gene3D" id="3.30.565.10">
    <property type="entry name" value="Histidine kinase-like ATPase, C-terminal domain"/>
    <property type="match status" value="1"/>
</dbReference>
<dbReference type="PANTHER" id="PTHR35526">
    <property type="entry name" value="ANTI-SIGMA-F FACTOR RSBW-RELATED"/>
    <property type="match status" value="1"/>
</dbReference>
<dbReference type="InterPro" id="IPR050267">
    <property type="entry name" value="Anti-sigma-factor_SerPK"/>
</dbReference>
<dbReference type="InterPro" id="IPR003594">
    <property type="entry name" value="HATPase_dom"/>
</dbReference>
<dbReference type="Pfam" id="PF13581">
    <property type="entry name" value="HATPase_c_2"/>
    <property type="match status" value="1"/>
</dbReference>
<keyword evidence="1" id="KW-0808">Transferase</keyword>
<protein>
    <recommendedName>
        <fullName evidence="3">Histidine kinase/HSP90-like ATPase domain-containing protein</fullName>
    </recommendedName>
</protein>
<accession>A0ABP8U4M5</accession>